<dbReference type="CDD" id="cd06008">
    <property type="entry name" value="NF-X1-zinc-finger"/>
    <property type="match status" value="1"/>
</dbReference>
<feature type="compositionally biased region" description="Low complexity" evidence="9">
    <location>
        <begin position="44"/>
        <end position="57"/>
    </location>
</feature>
<dbReference type="CDD" id="cd18808">
    <property type="entry name" value="SF1_C_Upf1"/>
    <property type="match status" value="1"/>
</dbReference>
<dbReference type="GO" id="GO:0008270">
    <property type="term" value="F:zinc ion binding"/>
    <property type="evidence" value="ECO:0007669"/>
    <property type="project" value="UniProtKB-KW"/>
</dbReference>
<dbReference type="GO" id="GO:0031380">
    <property type="term" value="C:nuclear RNA-directed RNA polymerase complex"/>
    <property type="evidence" value="ECO:0007669"/>
    <property type="project" value="TreeGrafter"/>
</dbReference>
<sequence length="2276" mass="256719">MSRPRRSQLCRFLDTREGCRRGADCTFSHDRSNVTPQDSLGNTPSRALSSPLPSSPSNAGRNSAPPRNVCNFYWTTGQCNRGFDCVFRHVQQKHNNGGETPDTTGIPPEVRDELDFSTVEGLADINNIIPDPQYRCSPSQAHNDIKGFIADRYQFPSQDAPSTMIKFARILGSVDRRNGLWNSDHAQAFLQMVIEGNALNRITDILQFENISSQSGMGFSTLSFQRGYFPILQFLVSDLILKSTLNHNLNALYTALDESFEFLCNVLHKCMNEMIGRRSWKDSTPGLPDDRQSQLTGIVVFSTLSTLLQQFFSRFKNAIHNHPRIVDLIRELRSWFDTWNKAISQRPPSFDDNLDEDLRQLTVDQIRDSIGRLQEIIKREQAAAQTRKKPAKSPIVVSEADRNQALLTRLKQSYDPPGHLRKDGPRHDNDGVEISTIQIIPTHAEMLCPVPPYVPVTLPDAPHHCRKDSMERLLDVQFRLLREELVAPVQESLSIIQDDLDTIASRRGSAKMLTQLEEVVARNGGMYRTKGHNSVMFQVYTNVELSPLKAERKGFTVGLVLDAPPGGARAAGAKDRQDYWKHAGSKRLASGTLVALLLVINNRLDIYLGTVASSNTELVDSSKYHESRVEIRVSFVEPQVELMALRRDKATVNASQFAILIDNSIMFESVRPFLDTLQSVEPTSIPFKSYLSQSGNLDKMQLHPPKFATSPRFMFHLDCLARPGEYIHPMKPTDEASIRRARFELKLSSILDASQADAMVDALTREVALIQGPPGTGKSFTGKEILRVLFKNKISPVVLIAFTNHALDHMLLSLLDADITSNFVRLGSRSSNERIAEYTLDKLEKTFSEKQALDRTVGREYASLKKLEEQMKTILDRIQIPEVTFDGITEHLRESYPSQSEWIHGPPFWIAQLFESLHTPTHEGGQWTQVSHKKRRSEDKQIAETIYGFWKLGQDLEFIRPPNLGPIHMSTTQPKVSGRQKKKKKKKEVQTVVHTVSTDDALAIAEEYRSRMSTFFGKLGFGDQVPSVPESCRLISELVGIDNVWTMSFEERLMLASFWEDEMRRNAYETCLDEYKDARQDYEEACQRFNDVKDENRRRLLTSVDLIGCTTNGAAKLTSLLTTVAPKVLVVEEAGQVLEAHILASLVPSVQHLICIGDPQQLRPNITNYDLSMDSERGKTLFKFDRSLMERLSDAGLPMSQINVQRRMRPTISAHIRKILYPNLEDHPRVTRYAPVQGMQKDVFFLSHMNKENGGGEEASVSKSNSFEVTMIVELVMYFLKQECYNAPGDIAVLCAYLGQLQKVKAALKNLKVTVALDERDEEQLVRQGMEDENTIEQVSVTSHIRLGTVDIFQGEEAKIVIVSLVRNSGSFEGVGAPIGFLKSVNRINVALSRAQHGLYVMGNASNLRQNETWRTIIDGMEQAGQIGFGFPIVCPRHPEQQNIITTPEQLRRHSPEGGCLLNCGYRMDCGHVCPSVCHLDRDNHRSTKCMMPCLRTPCPRSHPCNKFCSDSCGKCTFPMDNVELPCGHRVASITCFEYDNLKSVYCSEQVEKKLVKCEHYAVMDCSMPPESFRCTKVCGGITSCCGNTCKSSCSDCQEKSKPNLEEVGLIQRSSHKEHSCKRELYCQHLCDQTCSQDHECTTFCKQQCRQRCGHHKCKKPCGEACAPCAEPCEWICPHSSCPVTCGAICARLPCDLPCQNTLDCGHRCNSVCGEECSKQKCVKCIPEGERQDIVDFLMQRTLAEIDLDSDDFSERLITLDCGHIFTAETLDGHCHMKDFYEVDQLDQYLSMKAPPTKYQQPPTCPTCRSPITSRRYGRVTKRANLDILEQNVASNLAQALNDVSPTIQILRSRMDGLETSMKDMKYEPAENVLPDVETIEARRGVTLHSGSKENEILPAALLTQNAMSKDHGIPAGEAKAWFDSIATFHGVYKKVASVVNTRSAHVRAYEAALVTLYHLELSEPASDPSIDTDSTKSPQSLAFQNVNKKIGQPPHKADRRYQIEALLLSVELRFMLGSLARTRVDNLPLTSNDERQRKLRRLWASFTDFLYQSCEEDCRKSISIAENSSSPRLAARSTALLMCSEFERVRFAIMQKRAEKAIGVPAENSGEWKDMLRQEIQTHTVTMRVFLEKAEIAYMRSRPAKTFQELREERAWFNEHCRIRMNRCLDEFKELEKHIIQDSVYQAVSMQEREEIVKSFGFTHRGHFYNCPNGHPFVITECGGAMEASVCPECGERIGGQSHQIDASNTRAREFEEIAGNQGVGRSPWAWAHDA</sequence>
<feature type="coiled-coil region" evidence="8">
    <location>
        <begin position="1065"/>
        <end position="1095"/>
    </location>
</feature>
<keyword evidence="8" id="KW-0175">Coiled coil</keyword>
<organism evidence="12 13">
    <name type="scientific">Lentinula lateritia</name>
    <dbReference type="NCBI Taxonomy" id="40482"/>
    <lineage>
        <taxon>Eukaryota</taxon>
        <taxon>Fungi</taxon>
        <taxon>Dikarya</taxon>
        <taxon>Basidiomycota</taxon>
        <taxon>Agaricomycotina</taxon>
        <taxon>Agaricomycetes</taxon>
        <taxon>Agaricomycetidae</taxon>
        <taxon>Agaricales</taxon>
        <taxon>Marasmiineae</taxon>
        <taxon>Omphalotaceae</taxon>
        <taxon>Lentinula</taxon>
    </lineage>
</organism>
<feature type="compositionally biased region" description="Polar residues" evidence="9">
    <location>
        <begin position="1970"/>
        <end position="1988"/>
    </location>
</feature>
<evidence type="ECO:0000259" key="10">
    <source>
        <dbReference type="PROSITE" id="PS50103"/>
    </source>
</evidence>
<dbReference type="InterPro" id="IPR047187">
    <property type="entry name" value="SF1_C_Upf1"/>
</dbReference>
<dbReference type="InterPro" id="IPR041679">
    <property type="entry name" value="DNA2/NAM7-like_C"/>
</dbReference>
<dbReference type="PROSITE" id="PS51981">
    <property type="entry name" value="ZF_RZ"/>
    <property type="match status" value="1"/>
</dbReference>
<dbReference type="InterPro" id="IPR027417">
    <property type="entry name" value="P-loop_NTPase"/>
</dbReference>
<protein>
    <recommendedName>
        <fullName evidence="14">P-loop containing nucleoside triphosphate hydrolase protein</fullName>
    </recommendedName>
</protein>
<evidence type="ECO:0000256" key="6">
    <source>
        <dbReference type="ARBA" id="ARBA00022859"/>
    </source>
</evidence>
<keyword evidence="6" id="KW-0391">Immunity</keyword>
<dbReference type="InterPro" id="IPR041677">
    <property type="entry name" value="DNA2/NAM7_AAA_11"/>
</dbReference>
<evidence type="ECO:0000259" key="11">
    <source>
        <dbReference type="PROSITE" id="PS51981"/>
    </source>
</evidence>
<evidence type="ECO:0000313" key="13">
    <source>
        <dbReference type="Proteomes" id="UP001150238"/>
    </source>
</evidence>
<dbReference type="PROSITE" id="PS50103">
    <property type="entry name" value="ZF_C3H1"/>
    <property type="match status" value="2"/>
</dbReference>
<evidence type="ECO:0000256" key="4">
    <source>
        <dbReference type="ARBA" id="ARBA00022771"/>
    </source>
</evidence>
<keyword evidence="4 7" id="KW-0863">Zinc-finger</keyword>
<keyword evidence="2" id="KW-0963">Cytoplasm</keyword>
<dbReference type="GO" id="GO:0002376">
    <property type="term" value="P:immune system process"/>
    <property type="evidence" value="ECO:0007669"/>
    <property type="project" value="UniProtKB-KW"/>
</dbReference>
<dbReference type="SMART" id="SM00356">
    <property type="entry name" value="ZnF_C3H1"/>
    <property type="match status" value="2"/>
</dbReference>
<feature type="domain" description="C3H1-type" evidence="10">
    <location>
        <begin position="64"/>
        <end position="92"/>
    </location>
</feature>
<feature type="region of interest" description="Disordered" evidence="9">
    <location>
        <begin position="963"/>
        <end position="984"/>
    </location>
</feature>
<dbReference type="Gene3D" id="3.40.50.300">
    <property type="entry name" value="P-loop containing nucleotide triphosphate hydrolases"/>
    <property type="match status" value="3"/>
</dbReference>
<dbReference type="Proteomes" id="UP001150238">
    <property type="component" value="Unassembled WGS sequence"/>
</dbReference>
<name>A0A9W9AB77_9AGAR</name>
<feature type="domain" description="RZ-type" evidence="11">
    <location>
        <begin position="2189"/>
        <end position="2262"/>
    </location>
</feature>
<comment type="caution">
    <text evidence="12">The sequence shown here is derived from an EMBL/GenBank/DDBJ whole genome shotgun (WGS) entry which is preliminary data.</text>
</comment>
<dbReference type="Pfam" id="PF13086">
    <property type="entry name" value="AAA_11"/>
    <property type="match status" value="1"/>
</dbReference>
<evidence type="ECO:0000256" key="5">
    <source>
        <dbReference type="ARBA" id="ARBA00022833"/>
    </source>
</evidence>
<evidence type="ECO:0000256" key="2">
    <source>
        <dbReference type="ARBA" id="ARBA00022490"/>
    </source>
</evidence>
<dbReference type="EMBL" id="JANVFS010000017">
    <property type="protein sequence ID" value="KAJ4478794.1"/>
    <property type="molecule type" value="Genomic_DNA"/>
</dbReference>
<feature type="region of interest" description="Disordered" evidence="9">
    <location>
        <begin position="25"/>
        <end position="63"/>
    </location>
</feature>
<evidence type="ECO:0000256" key="1">
    <source>
        <dbReference type="ARBA" id="ARBA00004496"/>
    </source>
</evidence>
<reference evidence="12" key="2">
    <citation type="journal article" date="2023" name="Proc. Natl. Acad. Sci. U.S.A.">
        <title>A global phylogenomic analysis of the shiitake genus Lentinula.</title>
        <authorList>
            <person name="Sierra-Patev S."/>
            <person name="Min B."/>
            <person name="Naranjo-Ortiz M."/>
            <person name="Looney B."/>
            <person name="Konkel Z."/>
            <person name="Slot J.C."/>
            <person name="Sakamoto Y."/>
            <person name="Steenwyk J.L."/>
            <person name="Rokas A."/>
            <person name="Carro J."/>
            <person name="Camarero S."/>
            <person name="Ferreira P."/>
            <person name="Molpeceres G."/>
            <person name="Ruiz-Duenas F.J."/>
            <person name="Serrano A."/>
            <person name="Henrissat B."/>
            <person name="Drula E."/>
            <person name="Hughes K.W."/>
            <person name="Mata J.L."/>
            <person name="Ishikawa N.K."/>
            <person name="Vargas-Isla R."/>
            <person name="Ushijima S."/>
            <person name="Smith C.A."/>
            <person name="Donoghue J."/>
            <person name="Ahrendt S."/>
            <person name="Andreopoulos W."/>
            <person name="He G."/>
            <person name="LaButti K."/>
            <person name="Lipzen A."/>
            <person name="Ng V."/>
            <person name="Riley R."/>
            <person name="Sandor L."/>
            <person name="Barry K."/>
            <person name="Martinez A.T."/>
            <person name="Xiao Y."/>
            <person name="Gibbons J.G."/>
            <person name="Terashima K."/>
            <person name="Grigoriev I.V."/>
            <person name="Hibbett D."/>
        </authorList>
    </citation>
    <scope>NUCLEOTIDE SEQUENCE</scope>
    <source>
        <strain evidence="12">Sp2 HRB7682 ss15</strain>
    </source>
</reference>
<dbReference type="GO" id="GO:0005737">
    <property type="term" value="C:cytoplasm"/>
    <property type="evidence" value="ECO:0007669"/>
    <property type="project" value="UniProtKB-SubCell"/>
</dbReference>
<dbReference type="GO" id="GO:0004386">
    <property type="term" value="F:helicase activity"/>
    <property type="evidence" value="ECO:0007669"/>
    <property type="project" value="InterPro"/>
</dbReference>
<accession>A0A9W9AB77</accession>
<feature type="zinc finger region" description="C3H1-type" evidence="7">
    <location>
        <begin position="64"/>
        <end position="92"/>
    </location>
</feature>
<reference evidence="12" key="1">
    <citation type="submission" date="2022-08" db="EMBL/GenBank/DDBJ databases">
        <authorList>
            <consortium name="DOE Joint Genome Institute"/>
            <person name="Min B."/>
            <person name="Riley R."/>
            <person name="Sierra-Patev S."/>
            <person name="Naranjo-Ortiz M."/>
            <person name="Looney B."/>
            <person name="Konkel Z."/>
            <person name="Slot J.C."/>
            <person name="Sakamoto Y."/>
            <person name="Steenwyk J.L."/>
            <person name="Rokas A."/>
            <person name="Carro J."/>
            <person name="Camarero S."/>
            <person name="Ferreira P."/>
            <person name="Molpeceres G."/>
            <person name="Ruiz-Duenas F.J."/>
            <person name="Serrano A."/>
            <person name="Henrissat B."/>
            <person name="Drula E."/>
            <person name="Hughes K.W."/>
            <person name="Mata J.L."/>
            <person name="Ishikawa N.K."/>
            <person name="Vargas-Isla R."/>
            <person name="Ushijima S."/>
            <person name="Smith C.A."/>
            <person name="Ahrendt S."/>
            <person name="Andreopoulos W."/>
            <person name="He G."/>
            <person name="Labutti K."/>
            <person name="Lipzen A."/>
            <person name="Ng V."/>
            <person name="Sandor L."/>
            <person name="Barry K."/>
            <person name="Martinez A.T."/>
            <person name="Xiao Y."/>
            <person name="Gibbons J.G."/>
            <person name="Terashima K."/>
            <person name="Hibbett D.S."/>
            <person name="Grigoriev I.V."/>
        </authorList>
    </citation>
    <scope>NUCLEOTIDE SEQUENCE</scope>
    <source>
        <strain evidence="12">Sp2 HRB7682 ss15</strain>
    </source>
</reference>
<evidence type="ECO:0000256" key="7">
    <source>
        <dbReference type="PROSITE-ProRule" id="PRU00723"/>
    </source>
</evidence>
<evidence type="ECO:0000256" key="8">
    <source>
        <dbReference type="SAM" id="Coils"/>
    </source>
</evidence>
<proteinExistence type="predicted"/>
<keyword evidence="5 7" id="KW-0862">Zinc</keyword>
<dbReference type="InterPro" id="IPR046439">
    <property type="entry name" value="ZF_RZ_dom"/>
</dbReference>
<dbReference type="InterPro" id="IPR000571">
    <property type="entry name" value="Znf_CCCH"/>
</dbReference>
<comment type="subcellular location">
    <subcellularLocation>
        <location evidence="1">Cytoplasm</location>
    </subcellularLocation>
</comment>
<feature type="region of interest" description="Disordered" evidence="9">
    <location>
        <begin position="1966"/>
        <end position="1996"/>
    </location>
</feature>
<feature type="compositionally biased region" description="Polar residues" evidence="9">
    <location>
        <begin position="33"/>
        <end position="43"/>
    </location>
</feature>
<dbReference type="Pfam" id="PF13087">
    <property type="entry name" value="AAA_12"/>
    <property type="match status" value="1"/>
</dbReference>
<dbReference type="PANTHER" id="PTHR10887:SF445">
    <property type="entry name" value="NFX1-TYPE ZINC FINGER-CONTAINING PROTEIN 1"/>
    <property type="match status" value="1"/>
</dbReference>
<gene>
    <name evidence="12" type="ORF">C8J55DRAFT_514906</name>
</gene>
<evidence type="ECO:0008006" key="14">
    <source>
        <dbReference type="Google" id="ProtNLM"/>
    </source>
</evidence>
<dbReference type="InterPro" id="IPR045055">
    <property type="entry name" value="DNA2/NAM7-like"/>
</dbReference>
<dbReference type="Pfam" id="PF20173">
    <property type="entry name" value="ZnF_RZ-type"/>
    <property type="match status" value="1"/>
</dbReference>
<evidence type="ECO:0000313" key="12">
    <source>
        <dbReference type="EMBL" id="KAJ4478794.1"/>
    </source>
</evidence>
<dbReference type="GO" id="GO:0031048">
    <property type="term" value="P:regulatory ncRNA-mediated heterochromatin formation"/>
    <property type="evidence" value="ECO:0007669"/>
    <property type="project" value="TreeGrafter"/>
</dbReference>
<evidence type="ECO:0000256" key="3">
    <source>
        <dbReference type="ARBA" id="ARBA00022723"/>
    </source>
</evidence>
<evidence type="ECO:0000256" key="9">
    <source>
        <dbReference type="SAM" id="MobiDB-lite"/>
    </source>
</evidence>
<feature type="domain" description="C3H1-type" evidence="10">
    <location>
        <begin position="4"/>
        <end position="32"/>
    </location>
</feature>
<dbReference type="SUPFAM" id="SSF52540">
    <property type="entry name" value="P-loop containing nucleoside triphosphate hydrolases"/>
    <property type="match status" value="1"/>
</dbReference>
<feature type="zinc finger region" description="C3H1-type" evidence="7">
    <location>
        <begin position="4"/>
        <end position="32"/>
    </location>
</feature>
<dbReference type="PANTHER" id="PTHR10887">
    <property type="entry name" value="DNA2/NAM7 HELICASE FAMILY"/>
    <property type="match status" value="1"/>
</dbReference>
<keyword evidence="3 7" id="KW-0479">Metal-binding</keyword>